<feature type="region of interest" description="Disordered" evidence="1">
    <location>
        <begin position="1"/>
        <end position="66"/>
    </location>
</feature>
<protein>
    <submittedName>
        <fullName evidence="2">Uncharacterized protein</fullName>
    </submittedName>
</protein>
<evidence type="ECO:0000313" key="2">
    <source>
        <dbReference type="EMBL" id="QHT28396.1"/>
    </source>
</evidence>
<feature type="compositionally biased region" description="Polar residues" evidence="1">
    <location>
        <begin position="1"/>
        <end position="13"/>
    </location>
</feature>
<dbReference type="AlphaFoldDB" id="A0A6C0EGT4"/>
<name>A0A6C0EGT4_9ZZZZ</name>
<feature type="compositionally biased region" description="Basic residues" evidence="1">
    <location>
        <begin position="31"/>
        <end position="60"/>
    </location>
</feature>
<dbReference type="EMBL" id="MN738856">
    <property type="protein sequence ID" value="QHT28396.1"/>
    <property type="molecule type" value="Genomic_DNA"/>
</dbReference>
<accession>A0A6C0EGT4</accession>
<proteinExistence type="predicted"/>
<sequence length="94" mass="10375">MAKGGNTLTTLASNVRMPNLGIKQRLTGRSGGKKRSAKKAKKTKKARKSRKNKKSRKSRKGGFPGAIEQAIVPFGLLAVQKRMQKRSRKGTRKN</sequence>
<organism evidence="2">
    <name type="scientific">viral metagenome</name>
    <dbReference type="NCBI Taxonomy" id="1070528"/>
    <lineage>
        <taxon>unclassified sequences</taxon>
        <taxon>metagenomes</taxon>
        <taxon>organismal metagenomes</taxon>
    </lineage>
</organism>
<evidence type="ECO:0000256" key="1">
    <source>
        <dbReference type="SAM" id="MobiDB-lite"/>
    </source>
</evidence>
<reference evidence="2" key="1">
    <citation type="journal article" date="2020" name="Nature">
        <title>Giant virus diversity and host interactions through global metagenomics.</title>
        <authorList>
            <person name="Schulz F."/>
            <person name="Roux S."/>
            <person name="Paez-Espino D."/>
            <person name="Jungbluth S."/>
            <person name="Walsh D.A."/>
            <person name="Denef V.J."/>
            <person name="McMahon K.D."/>
            <person name="Konstantinidis K.T."/>
            <person name="Eloe-Fadrosh E.A."/>
            <person name="Kyrpides N.C."/>
            <person name="Woyke T."/>
        </authorList>
    </citation>
    <scope>NUCLEOTIDE SEQUENCE</scope>
    <source>
        <strain evidence="2">GVMAG-M-3300001348-25</strain>
    </source>
</reference>